<dbReference type="EMBL" id="CAJJDM010000087">
    <property type="protein sequence ID" value="CAD8089874.1"/>
    <property type="molecule type" value="Genomic_DNA"/>
</dbReference>
<gene>
    <name evidence="2" type="ORF">PPRIM_AZ9-3.1.T0840187</name>
</gene>
<organism evidence="2 3">
    <name type="scientific">Paramecium primaurelia</name>
    <dbReference type="NCBI Taxonomy" id="5886"/>
    <lineage>
        <taxon>Eukaryota</taxon>
        <taxon>Sar</taxon>
        <taxon>Alveolata</taxon>
        <taxon>Ciliophora</taxon>
        <taxon>Intramacronucleata</taxon>
        <taxon>Oligohymenophorea</taxon>
        <taxon>Peniculida</taxon>
        <taxon>Parameciidae</taxon>
        <taxon>Paramecium</taxon>
    </lineage>
</organism>
<keyword evidence="1" id="KW-0472">Membrane</keyword>
<keyword evidence="1" id="KW-1133">Transmembrane helix</keyword>
<comment type="caution">
    <text evidence="2">The sequence shown here is derived from an EMBL/GenBank/DDBJ whole genome shotgun (WGS) entry which is preliminary data.</text>
</comment>
<name>A0A8S1NSD6_PARPR</name>
<protein>
    <recommendedName>
        <fullName evidence="4">Transmembrane protein</fullName>
    </recommendedName>
</protein>
<reference evidence="2" key="1">
    <citation type="submission" date="2021-01" db="EMBL/GenBank/DDBJ databases">
        <authorList>
            <consortium name="Genoscope - CEA"/>
            <person name="William W."/>
        </authorList>
    </citation>
    <scope>NUCLEOTIDE SEQUENCE</scope>
</reference>
<dbReference type="OMA" id="LIFKCEI"/>
<sequence>MLISKWIKKVIYNWIFCQRYFEFMQSISKCISSTIIVKFSQILYNNWLSMIKLDKLISFEGLLKTLLLNGWDMIFKILFYTRNIQINNCLDIIKIIIASIILILYFIVIFNNSICRNQKVQIYKQKSF</sequence>
<proteinExistence type="predicted"/>
<keyword evidence="3" id="KW-1185">Reference proteome</keyword>
<evidence type="ECO:0000313" key="3">
    <source>
        <dbReference type="Proteomes" id="UP000688137"/>
    </source>
</evidence>
<accession>A0A8S1NSD6</accession>
<evidence type="ECO:0008006" key="4">
    <source>
        <dbReference type="Google" id="ProtNLM"/>
    </source>
</evidence>
<evidence type="ECO:0000313" key="2">
    <source>
        <dbReference type="EMBL" id="CAD8089874.1"/>
    </source>
</evidence>
<dbReference type="Proteomes" id="UP000688137">
    <property type="component" value="Unassembled WGS sequence"/>
</dbReference>
<feature type="transmembrane region" description="Helical" evidence="1">
    <location>
        <begin position="92"/>
        <end position="114"/>
    </location>
</feature>
<keyword evidence="1" id="KW-0812">Transmembrane</keyword>
<evidence type="ECO:0000256" key="1">
    <source>
        <dbReference type="SAM" id="Phobius"/>
    </source>
</evidence>
<dbReference type="AlphaFoldDB" id="A0A8S1NSD6"/>